<comment type="similarity">
    <text evidence="2">Belongs to the cation transport ATPase (P-type) (TC 3.A.3) family. Type IIA subfamily.</text>
</comment>
<dbReference type="EC" id="3.6.3.8" evidence="12"/>
<dbReference type="GeneID" id="93292868"/>
<organism evidence="12 13">
    <name type="scientific">Fluoribacter dumoffii</name>
    <dbReference type="NCBI Taxonomy" id="463"/>
    <lineage>
        <taxon>Bacteria</taxon>
        <taxon>Pseudomonadati</taxon>
        <taxon>Pseudomonadota</taxon>
        <taxon>Gammaproteobacteria</taxon>
        <taxon>Legionellales</taxon>
        <taxon>Legionellaceae</taxon>
        <taxon>Fluoribacter</taxon>
    </lineage>
</organism>
<evidence type="ECO:0000256" key="2">
    <source>
        <dbReference type="ARBA" id="ARBA00005675"/>
    </source>
</evidence>
<feature type="transmembrane region" description="Helical" evidence="10">
    <location>
        <begin position="272"/>
        <end position="289"/>
    </location>
</feature>
<dbReference type="Pfam" id="PF00690">
    <property type="entry name" value="Cation_ATPase_N"/>
    <property type="match status" value="1"/>
</dbReference>
<dbReference type="Proteomes" id="UP000254554">
    <property type="component" value="Unassembled WGS sequence"/>
</dbReference>
<dbReference type="InterPro" id="IPR044492">
    <property type="entry name" value="P_typ_ATPase_HD_dom"/>
</dbReference>
<dbReference type="InterPro" id="IPR050510">
    <property type="entry name" value="Cation_transp_ATPase_P-type"/>
</dbReference>
<accession>A0A377G7G2</accession>
<keyword evidence="13" id="KW-1185">Reference proteome</keyword>
<evidence type="ECO:0000256" key="7">
    <source>
        <dbReference type="ARBA" id="ARBA00022967"/>
    </source>
</evidence>
<dbReference type="RefSeq" id="WP_019349957.1">
    <property type="nucleotide sequence ID" value="NZ_UGGT01000001.1"/>
</dbReference>
<dbReference type="Pfam" id="PF13246">
    <property type="entry name" value="Cation_ATPase"/>
    <property type="match status" value="1"/>
</dbReference>
<evidence type="ECO:0000259" key="11">
    <source>
        <dbReference type="SMART" id="SM00831"/>
    </source>
</evidence>
<evidence type="ECO:0000256" key="1">
    <source>
        <dbReference type="ARBA" id="ARBA00004651"/>
    </source>
</evidence>
<keyword evidence="8 10" id="KW-1133">Transmembrane helix</keyword>
<feature type="transmembrane region" description="Helical" evidence="10">
    <location>
        <begin position="774"/>
        <end position="791"/>
    </location>
</feature>
<dbReference type="InterPro" id="IPR001757">
    <property type="entry name" value="P_typ_ATPase"/>
</dbReference>
<keyword evidence="12" id="KW-0378">Hydrolase</keyword>
<gene>
    <name evidence="12" type="primary">yloB_1</name>
    <name evidence="12" type="ORF">NCTC11370_00495</name>
</gene>
<dbReference type="Pfam" id="PF00122">
    <property type="entry name" value="E1-E2_ATPase"/>
    <property type="match status" value="1"/>
</dbReference>
<dbReference type="STRING" id="1094715.GCA_000236165_01926"/>
<dbReference type="SFLD" id="SFLDG00002">
    <property type="entry name" value="C1.7:_P-type_atpase_like"/>
    <property type="match status" value="1"/>
</dbReference>
<evidence type="ECO:0000256" key="3">
    <source>
        <dbReference type="ARBA" id="ARBA00022475"/>
    </source>
</evidence>
<dbReference type="GO" id="GO:0005886">
    <property type="term" value="C:plasma membrane"/>
    <property type="evidence" value="ECO:0007669"/>
    <property type="project" value="UniProtKB-SubCell"/>
</dbReference>
<evidence type="ECO:0000256" key="8">
    <source>
        <dbReference type="ARBA" id="ARBA00022989"/>
    </source>
</evidence>
<keyword evidence="9 10" id="KW-0472">Membrane</keyword>
<dbReference type="SUPFAM" id="SSF81665">
    <property type="entry name" value="Calcium ATPase, transmembrane domain M"/>
    <property type="match status" value="1"/>
</dbReference>
<feature type="transmembrane region" description="Helical" evidence="10">
    <location>
        <begin position="811"/>
        <end position="831"/>
    </location>
</feature>
<dbReference type="SUPFAM" id="SSF56784">
    <property type="entry name" value="HAD-like"/>
    <property type="match status" value="1"/>
</dbReference>
<keyword evidence="5" id="KW-0547">Nucleotide-binding</keyword>
<comment type="subcellular location">
    <subcellularLocation>
        <location evidence="1">Cell membrane</location>
        <topology evidence="1">Multi-pass membrane protein</topology>
    </subcellularLocation>
</comment>
<dbReference type="AlphaFoldDB" id="A0A377G7G2"/>
<feature type="transmembrane region" description="Helical" evidence="10">
    <location>
        <begin position="232"/>
        <end position="252"/>
    </location>
</feature>
<dbReference type="FunFam" id="3.40.50.1000:FF:000083">
    <property type="entry name" value="Sodium/potassium-transporting ATPase subunit alpha"/>
    <property type="match status" value="1"/>
</dbReference>
<dbReference type="InterPro" id="IPR006068">
    <property type="entry name" value="ATPase_P-typ_cation-transptr_C"/>
</dbReference>
<feature type="transmembrane region" description="Helical" evidence="10">
    <location>
        <begin position="672"/>
        <end position="698"/>
    </location>
</feature>
<feature type="transmembrane region" description="Helical" evidence="10">
    <location>
        <begin position="44"/>
        <end position="62"/>
    </location>
</feature>
<evidence type="ECO:0000313" key="13">
    <source>
        <dbReference type="Proteomes" id="UP000254554"/>
    </source>
</evidence>
<dbReference type="EMBL" id="UGGT01000001">
    <property type="protein sequence ID" value="STO20441.1"/>
    <property type="molecule type" value="Genomic_DNA"/>
</dbReference>
<dbReference type="InterPro" id="IPR036412">
    <property type="entry name" value="HAD-like_sf"/>
</dbReference>
<feature type="transmembrane region" description="Helical" evidence="10">
    <location>
        <begin position="843"/>
        <end position="863"/>
    </location>
</feature>
<reference evidence="12 13" key="1">
    <citation type="submission" date="2018-06" db="EMBL/GenBank/DDBJ databases">
        <authorList>
            <consortium name="Pathogen Informatics"/>
            <person name="Doyle S."/>
        </authorList>
    </citation>
    <scope>NUCLEOTIDE SEQUENCE [LARGE SCALE GENOMIC DNA]</scope>
    <source>
        <strain evidence="12 13">NCTC11370</strain>
    </source>
</reference>
<evidence type="ECO:0000256" key="6">
    <source>
        <dbReference type="ARBA" id="ARBA00022840"/>
    </source>
</evidence>
<dbReference type="InterPro" id="IPR008250">
    <property type="entry name" value="ATPase_P-typ_transduc_dom_A_sf"/>
</dbReference>
<keyword evidence="4 10" id="KW-0812">Transmembrane</keyword>
<keyword evidence="6" id="KW-0067">ATP-binding</keyword>
<dbReference type="PROSITE" id="PS00154">
    <property type="entry name" value="ATPASE_E1_E2"/>
    <property type="match status" value="1"/>
</dbReference>
<dbReference type="GO" id="GO:0016887">
    <property type="term" value="F:ATP hydrolysis activity"/>
    <property type="evidence" value="ECO:0007669"/>
    <property type="project" value="InterPro"/>
</dbReference>
<dbReference type="Gene3D" id="1.20.1110.10">
    <property type="entry name" value="Calcium-transporting ATPase, transmembrane domain"/>
    <property type="match status" value="1"/>
</dbReference>
<dbReference type="GO" id="GO:0005524">
    <property type="term" value="F:ATP binding"/>
    <property type="evidence" value="ECO:0007669"/>
    <property type="project" value="UniProtKB-KW"/>
</dbReference>
<dbReference type="SFLD" id="SFLDS00003">
    <property type="entry name" value="Haloacid_Dehalogenase"/>
    <property type="match status" value="1"/>
</dbReference>
<feature type="transmembrane region" description="Helical" evidence="10">
    <location>
        <begin position="68"/>
        <end position="87"/>
    </location>
</feature>
<feature type="transmembrane region" description="Helical" evidence="10">
    <location>
        <begin position="745"/>
        <end position="768"/>
    </location>
</feature>
<dbReference type="InterPro" id="IPR004014">
    <property type="entry name" value="ATPase_P-typ_cation-transptr_N"/>
</dbReference>
<feature type="domain" description="Cation-transporting P-type ATPase N-terminal" evidence="11">
    <location>
        <begin position="3"/>
        <end position="64"/>
    </location>
</feature>
<dbReference type="Gene3D" id="2.70.150.10">
    <property type="entry name" value="Calcium-transporting ATPase, cytoplasmic transduction domain A"/>
    <property type="match status" value="1"/>
</dbReference>
<dbReference type="PANTHER" id="PTHR43294">
    <property type="entry name" value="SODIUM/POTASSIUM-TRANSPORTING ATPASE SUBUNIT ALPHA"/>
    <property type="match status" value="1"/>
</dbReference>
<evidence type="ECO:0000256" key="4">
    <source>
        <dbReference type="ARBA" id="ARBA00022692"/>
    </source>
</evidence>
<keyword evidence="7" id="KW-1278">Translocase</keyword>
<sequence>MKQWHALTIEETKNVLAKHNEHLSVNEIKDMESSRWFILLARQFTNILILVLLIATLLSFFLGDIIDALAILAIVLFNGLLGFVQEWKAQNAIKNLKNMLTSQCRVIRNGLELVIDVKKLVPGDCVLMDGGDIVPADIRITAVADLMINEATLTGESEPITKITERLPAETLITDRKNMAYMGTHVMSGQGQGLVVAIGMDTEFGRLAELTGSIHEEETELQKQLSFIGKRLGLLAIITSVGVILIGVLAGFDPIRMLMTGISLAVSAIPEGLPAVVTIALALGARAMAKKKALLRHLQAAETLGAVSIICTDKTGTLTQNEMKVQVIWLFEKSLQLTGVGYTPEGEFILNGEVINPQSLPELMTLLETGYQCNHARIYQEGEEWKIIGSPDEAALLVAAVKSGLSCAHPAALVKEFTFDSIKKRMTVIEDAGDFQIIHSKGAPEVILPLCTYYLFGAQENELNSDSRNKIENAYINLAQNGLRTLALARKIVPKHLKLSRKEAENNLVFIGLVGFMDPPREEIPRALATAKNAGIKVVMITGDSPVTAKAIANQIGLHVDKVITSSELKTLSDHKLKELLKQNVLFARTIPEDKFRIVKLFQDQGQLVAMTGDGVNDAPALKQADIGIAMGIRGTDVARSVADIVLSDDNFASIIDAVEEGRRQYANLRKFVLYLASSNLGEVLAILISLLLSGGLIVIPVQILWINLVTDSATALSLSVERAEKGIMHRPPRQADKPIFDRMSLILVIAFGAYIGMVTFLVYQLYFPQSYELANTIAFTSLVVLANIHTLNFRSFYKPIYTIGWFSNKWILIALLSMLGLHVMAIYNPGPQRILHTVPLSISHWGVILLCALPIFLIPELYKMIKNKGS</sequence>
<dbReference type="InterPro" id="IPR023298">
    <property type="entry name" value="ATPase_P-typ_TM_dom_sf"/>
</dbReference>
<dbReference type="SUPFAM" id="SSF81653">
    <property type="entry name" value="Calcium ATPase, transduction domain A"/>
    <property type="match status" value="1"/>
</dbReference>
<dbReference type="NCBIfam" id="TIGR01494">
    <property type="entry name" value="ATPase_P-type"/>
    <property type="match status" value="2"/>
</dbReference>
<name>A0A377G7G2_9GAMM</name>
<dbReference type="SMART" id="SM00831">
    <property type="entry name" value="Cation_ATPase_N"/>
    <property type="match status" value="1"/>
</dbReference>
<dbReference type="GO" id="GO:0015662">
    <property type="term" value="F:P-type ion transporter activity"/>
    <property type="evidence" value="ECO:0007669"/>
    <property type="project" value="UniProtKB-ARBA"/>
</dbReference>
<dbReference type="SUPFAM" id="SSF81660">
    <property type="entry name" value="Metal cation-transporting ATPase, ATP-binding domain N"/>
    <property type="match status" value="1"/>
</dbReference>
<dbReference type="Gene3D" id="3.40.1110.10">
    <property type="entry name" value="Calcium-transporting ATPase, cytoplasmic domain N"/>
    <property type="match status" value="1"/>
</dbReference>
<dbReference type="PRINTS" id="PR00119">
    <property type="entry name" value="CATATPASE"/>
</dbReference>
<evidence type="ECO:0000313" key="12">
    <source>
        <dbReference type="EMBL" id="STO20441.1"/>
    </source>
</evidence>
<dbReference type="OrthoDB" id="9814270at2"/>
<keyword evidence="3" id="KW-1003">Cell membrane</keyword>
<dbReference type="PRINTS" id="PR00120">
    <property type="entry name" value="HATPASE"/>
</dbReference>
<dbReference type="InterPro" id="IPR023214">
    <property type="entry name" value="HAD_sf"/>
</dbReference>
<dbReference type="PANTHER" id="PTHR43294:SF21">
    <property type="entry name" value="CATION TRANSPORTING ATPASE"/>
    <property type="match status" value="1"/>
</dbReference>
<evidence type="ECO:0000256" key="9">
    <source>
        <dbReference type="ARBA" id="ARBA00023136"/>
    </source>
</evidence>
<feature type="transmembrane region" description="Helical" evidence="10">
    <location>
        <begin position="704"/>
        <end position="724"/>
    </location>
</feature>
<dbReference type="Pfam" id="PF00689">
    <property type="entry name" value="Cation_ATPase_C"/>
    <property type="match status" value="1"/>
</dbReference>
<proteinExistence type="inferred from homology"/>
<dbReference type="InterPro" id="IPR059000">
    <property type="entry name" value="ATPase_P-type_domA"/>
</dbReference>
<dbReference type="InterPro" id="IPR023299">
    <property type="entry name" value="ATPase_P-typ_cyto_dom_N"/>
</dbReference>
<dbReference type="InterPro" id="IPR018303">
    <property type="entry name" value="ATPase_P-typ_P_site"/>
</dbReference>
<protein>
    <submittedName>
        <fullName evidence="12">Calcium-transporting ATPase</fullName>
        <ecNumber evidence="12">3.6.3.8</ecNumber>
    </submittedName>
</protein>
<evidence type="ECO:0000256" key="5">
    <source>
        <dbReference type="ARBA" id="ARBA00022741"/>
    </source>
</evidence>
<dbReference type="SFLD" id="SFLDF00027">
    <property type="entry name" value="p-type_atpase"/>
    <property type="match status" value="1"/>
</dbReference>
<evidence type="ECO:0000256" key="10">
    <source>
        <dbReference type="SAM" id="Phobius"/>
    </source>
</evidence>
<dbReference type="Gene3D" id="3.40.50.1000">
    <property type="entry name" value="HAD superfamily/HAD-like"/>
    <property type="match status" value="1"/>
</dbReference>